<reference evidence="3 4" key="1">
    <citation type="submission" date="2017-01" db="EMBL/GenBank/DDBJ databases">
        <authorList>
            <person name="Varghese N."/>
            <person name="Submissions S."/>
        </authorList>
    </citation>
    <scope>NUCLEOTIDE SEQUENCE [LARGE SCALE GENOMIC DNA]</scope>
    <source>
        <strain evidence="3 4">ATCC 23464</strain>
    </source>
</reference>
<dbReference type="Proteomes" id="UP000186666">
    <property type="component" value="Unassembled WGS sequence"/>
</dbReference>
<dbReference type="InterPro" id="IPR029068">
    <property type="entry name" value="Glyas_Bleomycin-R_OHBP_Dase"/>
</dbReference>
<evidence type="ECO:0000259" key="2">
    <source>
        <dbReference type="PROSITE" id="PS51819"/>
    </source>
</evidence>
<dbReference type="SUPFAM" id="SSF54593">
    <property type="entry name" value="Glyoxalase/Bleomycin resistance protein/Dihydroxybiphenyl dioxygenase"/>
    <property type="match status" value="1"/>
</dbReference>
<feature type="domain" description="VOC" evidence="2">
    <location>
        <begin position="1"/>
        <end position="127"/>
    </location>
</feature>
<evidence type="ECO:0000313" key="4">
    <source>
        <dbReference type="Proteomes" id="UP000186666"/>
    </source>
</evidence>
<accession>A0ABY1JMY1</accession>
<gene>
    <name evidence="3" type="ORF">SAMN05421578_102152</name>
</gene>
<dbReference type="RefSeq" id="WP_068580746.1">
    <property type="nucleotide sequence ID" value="NZ_FTNK01000002.1"/>
</dbReference>
<name>A0ABY1JMY1_9BACL</name>
<dbReference type="Pfam" id="PF00903">
    <property type="entry name" value="Glyoxalase"/>
    <property type="match status" value="1"/>
</dbReference>
<keyword evidence="4" id="KW-1185">Reference proteome</keyword>
<evidence type="ECO:0000256" key="1">
    <source>
        <dbReference type="ARBA" id="ARBA00022723"/>
    </source>
</evidence>
<dbReference type="Gene3D" id="3.10.180.10">
    <property type="entry name" value="2,3-Dihydroxybiphenyl 1,2-Dioxygenase, domain 1"/>
    <property type="match status" value="1"/>
</dbReference>
<organism evidence="3 4">
    <name type="scientific">Paenibacillus macquariensis</name>
    <dbReference type="NCBI Taxonomy" id="948756"/>
    <lineage>
        <taxon>Bacteria</taxon>
        <taxon>Bacillati</taxon>
        <taxon>Bacillota</taxon>
        <taxon>Bacilli</taxon>
        <taxon>Bacillales</taxon>
        <taxon>Paenibacillaceae</taxon>
        <taxon>Paenibacillus</taxon>
    </lineage>
</organism>
<dbReference type="EMBL" id="FTNK01000002">
    <property type="protein sequence ID" value="SIQ47377.1"/>
    <property type="molecule type" value="Genomic_DNA"/>
</dbReference>
<dbReference type="InterPro" id="IPR051332">
    <property type="entry name" value="Fosfomycin_Res_Enzymes"/>
</dbReference>
<proteinExistence type="predicted"/>
<dbReference type="PANTHER" id="PTHR36113:SF6">
    <property type="entry name" value="FOSFOMYCIN RESISTANCE PROTEIN FOSX"/>
    <property type="match status" value="1"/>
</dbReference>
<evidence type="ECO:0000313" key="3">
    <source>
        <dbReference type="EMBL" id="SIQ47377.1"/>
    </source>
</evidence>
<sequence length="140" mass="16658">MLHHVELNVSNLSVTKDFWGWFLIKLGYVKYQQWEQGVSYKYDNTYIVFVQAKRKYMGIPYHRRRVGLNHLAFHTNSKEQVNEIMIELNKRAVKILYLDKKLRAGWQDTYAVYFEDPDKIKVELVAPMNESSNASVFNHI</sequence>
<keyword evidence="1" id="KW-0479">Metal-binding</keyword>
<dbReference type="PROSITE" id="PS51819">
    <property type="entry name" value="VOC"/>
    <property type="match status" value="1"/>
</dbReference>
<comment type="caution">
    <text evidence="3">The sequence shown here is derived from an EMBL/GenBank/DDBJ whole genome shotgun (WGS) entry which is preliminary data.</text>
</comment>
<dbReference type="InterPro" id="IPR004360">
    <property type="entry name" value="Glyas_Fos-R_dOase_dom"/>
</dbReference>
<protein>
    <submittedName>
        <fullName evidence="3">Catechol 2,3-dioxygenase</fullName>
    </submittedName>
</protein>
<dbReference type="InterPro" id="IPR037523">
    <property type="entry name" value="VOC_core"/>
</dbReference>
<dbReference type="PANTHER" id="PTHR36113">
    <property type="entry name" value="LYASE, PUTATIVE-RELATED-RELATED"/>
    <property type="match status" value="1"/>
</dbReference>